<dbReference type="PROSITE" id="PS51404">
    <property type="entry name" value="DYP_PEROXIDASE"/>
    <property type="match status" value="1"/>
</dbReference>
<dbReference type="InterPro" id="IPR011008">
    <property type="entry name" value="Dimeric_a/b-barrel"/>
</dbReference>
<evidence type="ECO:0000256" key="7">
    <source>
        <dbReference type="ARBA" id="ARBA00023004"/>
    </source>
</evidence>
<reference evidence="12 13" key="1">
    <citation type="journal article" date="2020" name="ISME J.">
        <title>Uncovering the hidden diversity of litter-decomposition mechanisms in mushroom-forming fungi.</title>
        <authorList>
            <person name="Floudas D."/>
            <person name="Bentzer J."/>
            <person name="Ahren D."/>
            <person name="Johansson T."/>
            <person name="Persson P."/>
            <person name="Tunlid A."/>
        </authorList>
    </citation>
    <scope>NUCLEOTIDE SEQUENCE [LARGE SCALE GENOMIC DNA]</scope>
    <source>
        <strain evidence="12 13">CBS 406.79</strain>
    </source>
</reference>
<feature type="chain" id="PRO_5033986453" evidence="9">
    <location>
        <begin position="21"/>
        <end position="539"/>
    </location>
</feature>
<evidence type="ECO:0000256" key="8">
    <source>
        <dbReference type="ARBA" id="ARBA00025737"/>
    </source>
</evidence>
<keyword evidence="3" id="KW-0349">Heme</keyword>
<keyword evidence="2" id="KW-0575">Peroxidase</keyword>
<protein>
    <submittedName>
        <fullName evidence="12">Uncharacterized protein</fullName>
    </submittedName>
</protein>
<dbReference type="OrthoDB" id="3207336at2759"/>
<feature type="domain" description="Dyp-type peroxidase C-terminal" evidence="10">
    <location>
        <begin position="253"/>
        <end position="424"/>
    </location>
</feature>
<dbReference type="Pfam" id="PF20628">
    <property type="entry name" value="Dyp_perox_C"/>
    <property type="match status" value="1"/>
</dbReference>
<dbReference type="GO" id="GO:0020037">
    <property type="term" value="F:heme binding"/>
    <property type="evidence" value="ECO:0007669"/>
    <property type="project" value="InterPro"/>
</dbReference>
<name>A0A8H5H2W3_9AGAR</name>
<feature type="signal peptide" evidence="9">
    <location>
        <begin position="1"/>
        <end position="20"/>
    </location>
</feature>
<keyword evidence="5 9" id="KW-0732">Signal</keyword>
<proteinExistence type="inferred from homology"/>
<evidence type="ECO:0000256" key="3">
    <source>
        <dbReference type="ARBA" id="ARBA00022617"/>
    </source>
</evidence>
<evidence type="ECO:0000256" key="9">
    <source>
        <dbReference type="SAM" id="SignalP"/>
    </source>
</evidence>
<dbReference type="GO" id="GO:0005829">
    <property type="term" value="C:cytosol"/>
    <property type="evidence" value="ECO:0007669"/>
    <property type="project" value="TreeGrafter"/>
</dbReference>
<comment type="caution">
    <text evidence="12">The sequence shown here is derived from an EMBL/GenBank/DDBJ whole genome shotgun (WGS) entry which is preliminary data.</text>
</comment>
<evidence type="ECO:0000256" key="5">
    <source>
        <dbReference type="ARBA" id="ARBA00022729"/>
    </source>
</evidence>
<evidence type="ECO:0000256" key="1">
    <source>
        <dbReference type="ARBA" id="ARBA00001970"/>
    </source>
</evidence>
<comment type="similarity">
    <text evidence="8">Belongs to the DyP-type peroxidase family.</text>
</comment>
<keyword evidence="4" id="KW-0479">Metal-binding</keyword>
<dbReference type="SUPFAM" id="SSF54909">
    <property type="entry name" value="Dimeric alpha+beta barrel"/>
    <property type="match status" value="1"/>
</dbReference>
<evidence type="ECO:0000256" key="4">
    <source>
        <dbReference type="ARBA" id="ARBA00022723"/>
    </source>
</evidence>
<dbReference type="InterPro" id="IPR048328">
    <property type="entry name" value="Dyp_perox_C"/>
</dbReference>
<evidence type="ECO:0000259" key="11">
    <source>
        <dbReference type="Pfam" id="PF21105"/>
    </source>
</evidence>
<evidence type="ECO:0000259" key="10">
    <source>
        <dbReference type="Pfam" id="PF20628"/>
    </source>
</evidence>
<evidence type="ECO:0000313" key="13">
    <source>
        <dbReference type="Proteomes" id="UP000518752"/>
    </source>
</evidence>
<gene>
    <name evidence="12" type="ORF">D9757_008981</name>
</gene>
<evidence type="ECO:0000256" key="2">
    <source>
        <dbReference type="ARBA" id="ARBA00022559"/>
    </source>
</evidence>
<organism evidence="12 13">
    <name type="scientific">Collybiopsis confluens</name>
    <dbReference type="NCBI Taxonomy" id="2823264"/>
    <lineage>
        <taxon>Eukaryota</taxon>
        <taxon>Fungi</taxon>
        <taxon>Dikarya</taxon>
        <taxon>Basidiomycota</taxon>
        <taxon>Agaricomycotina</taxon>
        <taxon>Agaricomycetes</taxon>
        <taxon>Agaricomycetidae</taxon>
        <taxon>Agaricales</taxon>
        <taxon>Marasmiineae</taxon>
        <taxon>Omphalotaceae</taxon>
        <taxon>Collybiopsis</taxon>
    </lineage>
</organism>
<keyword evidence="6" id="KW-0560">Oxidoreductase</keyword>
<sequence>MKLLHVPLLAASILNLGAYASILINPPAQPALPSVAQAASFGLNLTNIQGDILIGMKKNKELFFFFKIQDATAFKSHLGANILPLITTTTQILSNSPQLTTLVNIAFSQKGLSALGVTDNLGDTLFFSGQLNGSSSFNDQLSNWVPQFAGSDIDGVLLLASDTVDNVDSTLSTIQSSINGSISEVYRIQGAARPGDQQGHEHFGFMDGISNPTISGFAAPALPGTIVHPGQAVVAPGIILVGEQGDPSLSSRPAWALDGSFLAFRQLQQRVPEFNKYLLDNALSEPNFTVQENADLLGARMMGRWKSGAPIDLTPLADDPVLANDPNRNNNFNYTHPTFDIKSDQTHCPFSAHIRKTNPRADLAAGFNNHIIRAGIPYGPEVTSDEASASASSTDPTLERGLAFVAYQSSISTGFAFLQKAWASNANFHTVLHLLIHIIPFLSRLLQLGKWHDHFTGKCARTDCHSSFFFFLCLFKIDYSTGEDPIIGVAAGDGPRHPSGLDPQNSTRVMTIEQDFVVSRGGEYFFSPSLLALQNTLSV</sequence>
<dbReference type="EMBL" id="JAACJN010000095">
    <property type="protein sequence ID" value="KAF5375784.1"/>
    <property type="molecule type" value="Genomic_DNA"/>
</dbReference>
<dbReference type="InterPro" id="IPR049509">
    <property type="entry name" value="DyP_N"/>
</dbReference>
<dbReference type="InterPro" id="IPR006314">
    <property type="entry name" value="Dyp_peroxidase"/>
</dbReference>
<evidence type="ECO:0000313" key="12">
    <source>
        <dbReference type="EMBL" id="KAF5375784.1"/>
    </source>
</evidence>
<keyword evidence="7" id="KW-0408">Iron</keyword>
<dbReference type="NCBIfam" id="TIGR01413">
    <property type="entry name" value="Dyp_perox_fam"/>
    <property type="match status" value="1"/>
</dbReference>
<keyword evidence="13" id="KW-1185">Reference proteome</keyword>
<evidence type="ECO:0000256" key="6">
    <source>
        <dbReference type="ARBA" id="ARBA00023002"/>
    </source>
</evidence>
<accession>A0A8H5H2W3</accession>
<dbReference type="GO" id="GO:0046872">
    <property type="term" value="F:metal ion binding"/>
    <property type="evidence" value="ECO:0007669"/>
    <property type="project" value="UniProtKB-KW"/>
</dbReference>
<comment type="cofactor">
    <cofactor evidence="1">
        <name>heme b</name>
        <dbReference type="ChEBI" id="CHEBI:60344"/>
    </cofactor>
</comment>
<dbReference type="AlphaFoldDB" id="A0A8H5H2W3"/>
<dbReference type="GO" id="GO:0004601">
    <property type="term" value="F:peroxidase activity"/>
    <property type="evidence" value="ECO:0007669"/>
    <property type="project" value="UniProtKB-KW"/>
</dbReference>
<dbReference type="PANTHER" id="PTHR30521">
    <property type="entry name" value="DEFERROCHELATASE/PEROXIDASE"/>
    <property type="match status" value="1"/>
</dbReference>
<dbReference type="Proteomes" id="UP000518752">
    <property type="component" value="Unassembled WGS sequence"/>
</dbReference>
<dbReference type="Pfam" id="PF21105">
    <property type="entry name" value="DyP_N"/>
    <property type="match status" value="1"/>
</dbReference>
<feature type="domain" description="DyP dimeric alpha+beta barrel" evidence="11">
    <location>
        <begin position="47"/>
        <end position="194"/>
    </location>
</feature>
<dbReference type="PANTHER" id="PTHR30521:SF4">
    <property type="entry name" value="DEFERROCHELATASE"/>
    <property type="match status" value="1"/>
</dbReference>